<feature type="region of interest" description="Disordered" evidence="1">
    <location>
        <begin position="119"/>
        <end position="148"/>
    </location>
</feature>
<dbReference type="Proteomes" id="UP000236569">
    <property type="component" value="Unassembled WGS sequence"/>
</dbReference>
<evidence type="ECO:0000313" key="3">
    <source>
        <dbReference type="Proteomes" id="UP000236569"/>
    </source>
</evidence>
<dbReference type="InterPro" id="IPR011006">
    <property type="entry name" value="CheY-like_superfamily"/>
</dbReference>
<dbReference type="SUPFAM" id="SSF52172">
    <property type="entry name" value="CheY-like"/>
    <property type="match status" value="1"/>
</dbReference>
<gene>
    <name evidence="2" type="ORF">DAERI_020406</name>
</gene>
<evidence type="ECO:0000313" key="2">
    <source>
        <dbReference type="EMBL" id="GBF04809.1"/>
    </source>
</evidence>
<evidence type="ECO:0008006" key="4">
    <source>
        <dbReference type="Google" id="ProtNLM"/>
    </source>
</evidence>
<dbReference type="AlphaFoldDB" id="A0A2I9CSX0"/>
<accession>A0A2I9CSX0</accession>
<organism evidence="2 3">
    <name type="scientific">Deinococcus aerius</name>
    <dbReference type="NCBI Taxonomy" id="200253"/>
    <lineage>
        <taxon>Bacteria</taxon>
        <taxon>Thermotogati</taxon>
        <taxon>Deinococcota</taxon>
        <taxon>Deinococci</taxon>
        <taxon>Deinococcales</taxon>
        <taxon>Deinococcaceae</taxon>
        <taxon>Deinococcus</taxon>
    </lineage>
</organism>
<name>A0A2I9CSX0_9DEIO</name>
<feature type="region of interest" description="Disordered" evidence="1">
    <location>
        <begin position="1"/>
        <end position="21"/>
    </location>
</feature>
<protein>
    <recommendedName>
        <fullName evidence="4">Response regulatory domain-containing protein</fullName>
    </recommendedName>
</protein>
<keyword evidence="3" id="KW-1185">Reference proteome</keyword>
<reference evidence="3" key="1">
    <citation type="submission" date="2018-01" db="EMBL/GenBank/DDBJ databases">
        <title>Draft Genome Sequence of the Radioresistant Bacterium Deinococcus aerius TR0125, Isolated from the Higher Atmosphere above Japan.</title>
        <authorList>
            <person name="Satoh K."/>
            <person name="Arai H."/>
            <person name="Sanzen T."/>
            <person name="Kawaguchi Y."/>
            <person name="Hayashi H."/>
            <person name="Yokobori S."/>
            <person name="Yamagishi A."/>
            <person name="Oono Y."/>
            <person name="Narumi I."/>
        </authorList>
    </citation>
    <scope>NUCLEOTIDE SEQUENCE [LARGE SCALE GENOMIC DNA]</scope>
    <source>
        <strain evidence="3">TR0125</strain>
    </source>
</reference>
<evidence type="ECO:0000256" key="1">
    <source>
        <dbReference type="SAM" id="MobiDB-lite"/>
    </source>
</evidence>
<sequence length="424" mass="46255">MTEHLMMSGTTSPGRPETQRREVSVAAGGQEDLNFLGRRSGHAGRPEGQFSLVLLDLHMPRVNRHEQLYTMHGGKALRGVPVVVTPLKLPQDRWASEARGAADSVIQPEEFGEFDAAVSRPGRQGLGVGPSASPEGPSPRSTCLGRDPPRIPLTSLPIPLIPEVFMEALERELRRRLLLGPFRHGATETRYVGRLPPGFHLPLPAGSRVLGSTQWSRIPRSGGLPGRHTRVLLDAELPLLSCLGQWRDLLRLTGWEEDRLPGFPAGGFLPALLPEHLHCSSREQHLSLRVTAREVDGVTWVTLDASPTLPEQRAVRLACCQERWGPPVRLRVPSGTTVEPLGGGGSGGRWHHAAVLGAERTAAALFDHFSPQLAEQGWTEVSRTTDSPMSVGSWFRVRGGPGALLLFLELVEAKYDATLKVIRS</sequence>
<proteinExistence type="predicted"/>
<dbReference type="EMBL" id="BFAG01000002">
    <property type="protein sequence ID" value="GBF04809.1"/>
    <property type="molecule type" value="Genomic_DNA"/>
</dbReference>
<dbReference type="Gene3D" id="3.40.50.2300">
    <property type="match status" value="1"/>
</dbReference>
<comment type="caution">
    <text evidence="2">The sequence shown here is derived from an EMBL/GenBank/DDBJ whole genome shotgun (WGS) entry which is preliminary data.</text>
</comment>